<feature type="region of interest" description="Disordered" evidence="1">
    <location>
        <begin position="374"/>
        <end position="410"/>
    </location>
</feature>
<gene>
    <name evidence="2" type="ORF">K435DRAFT_775814</name>
</gene>
<feature type="compositionally biased region" description="Basic and acidic residues" evidence="1">
    <location>
        <begin position="310"/>
        <end position="321"/>
    </location>
</feature>
<feature type="compositionally biased region" description="Polar residues" evidence="1">
    <location>
        <begin position="254"/>
        <end position="285"/>
    </location>
</feature>
<proteinExistence type="predicted"/>
<feature type="region of interest" description="Disordered" evidence="1">
    <location>
        <begin position="96"/>
        <end position="119"/>
    </location>
</feature>
<feature type="compositionally biased region" description="Basic and acidic residues" evidence="1">
    <location>
        <begin position="193"/>
        <end position="202"/>
    </location>
</feature>
<feature type="compositionally biased region" description="Polar residues" evidence="1">
    <location>
        <begin position="236"/>
        <end position="246"/>
    </location>
</feature>
<organism evidence="2 3">
    <name type="scientific">Dendrothele bispora (strain CBS 962.96)</name>
    <dbReference type="NCBI Taxonomy" id="1314807"/>
    <lineage>
        <taxon>Eukaryota</taxon>
        <taxon>Fungi</taxon>
        <taxon>Dikarya</taxon>
        <taxon>Basidiomycota</taxon>
        <taxon>Agaricomycotina</taxon>
        <taxon>Agaricomycetes</taxon>
        <taxon>Agaricomycetidae</taxon>
        <taxon>Agaricales</taxon>
        <taxon>Agaricales incertae sedis</taxon>
        <taxon>Dendrothele</taxon>
    </lineage>
</organism>
<accession>A0A4S8MIP2</accession>
<dbReference type="EMBL" id="ML179081">
    <property type="protein sequence ID" value="THV02074.1"/>
    <property type="molecule type" value="Genomic_DNA"/>
</dbReference>
<feature type="region of interest" description="Disordered" evidence="1">
    <location>
        <begin position="1"/>
        <end position="20"/>
    </location>
</feature>
<sequence length="436" mass="47340">MISYVDESGEQFGQGGFGGGEGSGAIPNFGAVADLLHRSDIQGTVQCESSLTDNSDRTRIEGTELPPSYRVSTRAHGYGHRAPSRLRNTTMVVGHISSGSTDSSTPTSTSVSGGPSGVGVIDLTRLSHISRRSTSNGTACTMNTVKVVRRSTLDTAQNRASKLGIVSDEPEDEGEETDTKQMSGSGSTDAEDDAKTETEKRESKKAKRAQRWKKTLSDLFSGRKESAGIFERSTDTRQASLFTPTAFQPDDGVGTSTRLPDHSQPNTTPRPTLVKSHSTPLTRGGSSRLGHHSNHSVFTLVAFGHKHKERRDGDDLVEDAKSRRKSAKQVKRKSKRVEASEDEDDMRTPYYQKEYAIGSPSAVREYEESRLKRARSFSGWAGTGPAPKYLQERPTVGEGGGATSDAEENDYDELDELTREAENVARRVGGEWGYAV</sequence>
<evidence type="ECO:0000313" key="3">
    <source>
        <dbReference type="Proteomes" id="UP000297245"/>
    </source>
</evidence>
<dbReference type="AlphaFoldDB" id="A0A4S8MIP2"/>
<feature type="region of interest" description="Disordered" evidence="1">
    <location>
        <begin position="307"/>
        <end position="353"/>
    </location>
</feature>
<feature type="compositionally biased region" description="Low complexity" evidence="1">
    <location>
        <begin position="97"/>
        <end position="113"/>
    </location>
</feature>
<evidence type="ECO:0000313" key="2">
    <source>
        <dbReference type="EMBL" id="THV02074.1"/>
    </source>
</evidence>
<reference evidence="2 3" key="1">
    <citation type="journal article" date="2019" name="Nat. Ecol. Evol.">
        <title>Megaphylogeny resolves global patterns of mushroom evolution.</title>
        <authorList>
            <person name="Varga T."/>
            <person name="Krizsan K."/>
            <person name="Foldi C."/>
            <person name="Dima B."/>
            <person name="Sanchez-Garcia M."/>
            <person name="Sanchez-Ramirez S."/>
            <person name="Szollosi G.J."/>
            <person name="Szarkandi J.G."/>
            <person name="Papp V."/>
            <person name="Albert L."/>
            <person name="Andreopoulos W."/>
            <person name="Angelini C."/>
            <person name="Antonin V."/>
            <person name="Barry K.W."/>
            <person name="Bougher N.L."/>
            <person name="Buchanan P."/>
            <person name="Buyck B."/>
            <person name="Bense V."/>
            <person name="Catcheside P."/>
            <person name="Chovatia M."/>
            <person name="Cooper J."/>
            <person name="Damon W."/>
            <person name="Desjardin D."/>
            <person name="Finy P."/>
            <person name="Geml J."/>
            <person name="Haridas S."/>
            <person name="Hughes K."/>
            <person name="Justo A."/>
            <person name="Karasinski D."/>
            <person name="Kautmanova I."/>
            <person name="Kiss B."/>
            <person name="Kocsube S."/>
            <person name="Kotiranta H."/>
            <person name="LaButti K.M."/>
            <person name="Lechner B.E."/>
            <person name="Liimatainen K."/>
            <person name="Lipzen A."/>
            <person name="Lukacs Z."/>
            <person name="Mihaltcheva S."/>
            <person name="Morgado L.N."/>
            <person name="Niskanen T."/>
            <person name="Noordeloos M.E."/>
            <person name="Ohm R.A."/>
            <person name="Ortiz-Santana B."/>
            <person name="Ovrebo C."/>
            <person name="Racz N."/>
            <person name="Riley R."/>
            <person name="Savchenko A."/>
            <person name="Shiryaev A."/>
            <person name="Soop K."/>
            <person name="Spirin V."/>
            <person name="Szebenyi C."/>
            <person name="Tomsovsky M."/>
            <person name="Tulloss R.E."/>
            <person name="Uehling J."/>
            <person name="Grigoriev I.V."/>
            <person name="Vagvolgyi C."/>
            <person name="Papp T."/>
            <person name="Martin F.M."/>
            <person name="Miettinen O."/>
            <person name="Hibbett D.S."/>
            <person name="Nagy L.G."/>
        </authorList>
    </citation>
    <scope>NUCLEOTIDE SEQUENCE [LARGE SCALE GENOMIC DNA]</scope>
    <source>
        <strain evidence="2 3">CBS 962.96</strain>
    </source>
</reference>
<feature type="region of interest" description="Disordered" evidence="1">
    <location>
        <begin position="158"/>
        <end position="213"/>
    </location>
</feature>
<protein>
    <submittedName>
        <fullName evidence="2">Uncharacterized protein</fullName>
    </submittedName>
</protein>
<keyword evidence="3" id="KW-1185">Reference proteome</keyword>
<name>A0A4S8MIP2_DENBC</name>
<feature type="region of interest" description="Disordered" evidence="1">
    <location>
        <begin position="229"/>
        <end position="293"/>
    </location>
</feature>
<feature type="compositionally biased region" description="Basic residues" evidence="1">
    <location>
        <begin position="322"/>
        <end position="335"/>
    </location>
</feature>
<evidence type="ECO:0000256" key="1">
    <source>
        <dbReference type="SAM" id="MobiDB-lite"/>
    </source>
</evidence>
<dbReference type="Proteomes" id="UP000297245">
    <property type="component" value="Unassembled WGS sequence"/>
</dbReference>
<feature type="compositionally biased region" description="Basic residues" evidence="1">
    <location>
        <begin position="203"/>
        <end position="213"/>
    </location>
</feature>